<evidence type="ECO:0000313" key="8">
    <source>
        <dbReference type="Proteomes" id="UP001501676"/>
    </source>
</evidence>
<dbReference type="CDD" id="cd06558">
    <property type="entry name" value="crotonase-like"/>
    <property type="match status" value="1"/>
</dbReference>
<reference evidence="8" key="1">
    <citation type="journal article" date="2019" name="Int. J. Syst. Evol. Microbiol.">
        <title>The Global Catalogue of Microorganisms (GCM) 10K type strain sequencing project: providing services to taxonomists for standard genome sequencing and annotation.</title>
        <authorList>
            <consortium name="The Broad Institute Genomics Platform"/>
            <consortium name="The Broad Institute Genome Sequencing Center for Infectious Disease"/>
            <person name="Wu L."/>
            <person name="Ma J."/>
        </authorList>
    </citation>
    <scope>NUCLEOTIDE SEQUENCE [LARGE SCALE GENOMIC DNA]</scope>
    <source>
        <strain evidence="8">JCM 9458</strain>
    </source>
</reference>
<dbReference type="SUPFAM" id="SSF52096">
    <property type="entry name" value="ClpP/crotonase"/>
    <property type="match status" value="1"/>
</dbReference>
<comment type="caution">
    <text evidence="7">The sequence shown here is derived from an EMBL/GenBank/DDBJ whole genome shotgun (WGS) entry which is preliminary data.</text>
</comment>
<feature type="transmembrane region" description="Helical" evidence="6">
    <location>
        <begin position="153"/>
        <end position="172"/>
    </location>
</feature>
<dbReference type="InterPro" id="IPR014748">
    <property type="entry name" value="Enoyl-CoA_hydra_C"/>
</dbReference>
<dbReference type="Gene3D" id="1.10.12.10">
    <property type="entry name" value="Lyase 2-enoyl-coa Hydratase, Chain A, domain 2"/>
    <property type="match status" value="1"/>
</dbReference>
<keyword evidence="6" id="KW-0472">Membrane</keyword>
<evidence type="ECO:0000256" key="5">
    <source>
        <dbReference type="RuleBase" id="RU003707"/>
    </source>
</evidence>
<evidence type="ECO:0000256" key="3">
    <source>
        <dbReference type="ARBA" id="ARBA00023709"/>
    </source>
</evidence>
<dbReference type="Gene3D" id="3.90.226.10">
    <property type="entry name" value="2-enoyl-CoA Hydratase, Chain A, domain 1"/>
    <property type="match status" value="1"/>
</dbReference>
<evidence type="ECO:0000256" key="1">
    <source>
        <dbReference type="ARBA" id="ARBA00005254"/>
    </source>
</evidence>
<comment type="catalytic activity">
    <reaction evidence="4">
        <text>a 4-saturated-(3S)-3-hydroxyacyl-CoA = a (3E)-enoyl-CoA + H2O</text>
        <dbReference type="Rhea" id="RHEA:20724"/>
        <dbReference type="ChEBI" id="CHEBI:15377"/>
        <dbReference type="ChEBI" id="CHEBI:58521"/>
        <dbReference type="ChEBI" id="CHEBI:137480"/>
        <dbReference type="EC" id="4.2.1.17"/>
    </reaction>
</comment>
<sequence>MAGEYHGRAACAAIGGEMATDDAVLISEPTPGVRLLTLNRPQVRNAMTGEMTAAWGTAIEEVAADRDTRVAVVTGAGSSFCSGADLSWLDQAAGHDVTTDRLRDRMLPFYRTWLRPRSLPFPVIAAINGPVVGAAVCLALSCDLRYAGPGAMFSTPFIYLGTHAGMGATWLLQEAIGVSRAREMLYTGREVFSEEALEWGLIGGVADDVLAHSLKIAEQIAGAAPIATRLTKAGLEQAAHGLEASLQWEALAQPVTMTTADLHEGIEARRHRRSPNFRGL</sequence>
<dbReference type="InterPro" id="IPR018376">
    <property type="entry name" value="Enoyl-CoA_hyd/isom_CS"/>
</dbReference>
<keyword evidence="6" id="KW-1133">Transmembrane helix</keyword>
<protein>
    <submittedName>
        <fullName evidence="7">Enoyl-CoA hydratase</fullName>
    </submittedName>
</protein>
<keyword evidence="8" id="KW-1185">Reference proteome</keyword>
<evidence type="ECO:0000256" key="4">
    <source>
        <dbReference type="ARBA" id="ARBA00023717"/>
    </source>
</evidence>
<keyword evidence="2" id="KW-0456">Lyase</keyword>
<dbReference type="Pfam" id="PF00378">
    <property type="entry name" value="ECH_1"/>
    <property type="match status" value="1"/>
</dbReference>
<dbReference type="Proteomes" id="UP001501676">
    <property type="component" value="Unassembled WGS sequence"/>
</dbReference>
<dbReference type="PANTHER" id="PTHR11941:SF54">
    <property type="entry name" value="ENOYL-COA HYDRATASE, MITOCHONDRIAL"/>
    <property type="match status" value="1"/>
</dbReference>
<dbReference type="EMBL" id="BAAAYN010000032">
    <property type="protein sequence ID" value="GAA3391454.1"/>
    <property type="molecule type" value="Genomic_DNA"/>
</dbReference>
<evidence type="ECO:0000256" key="2">
    <source>
        <dbReference type="ARBA" id="ARBA00023239"/>
    </source>
</evidence>
<gene>
    <name evidence="7" type="ORF">GCM10020369_49490</name>
</gene>
<proteinExistence type="inferred from homology"/>
<dbReference type="PROSITE" id="PS00166">
    <property type="entry name" value="ENOYL_COA_HYDRATASE"/>
    <property type="match status" value="1"/>
</dbReference>
<evidence type="ECO:0000256" key="6">
    <source>
        <dbReference type="SAM" id="Phobius"/>
    </source>
</evidence>
<organism evidence="7 8">
    <name type="scientific">Cryptosporangium minutisporangium</name>
    <dbReference type="NCBI Taxonomy" id="113569"/>
    <lineage>
        <taxon>Bacteria</taxon>
        <taxon>Bacillati</taxon>
        <taxon>Actinomycetota</taxon>
        <taxon>Actinomycetes</taxon>
        <taxon>Cryptosporangiales</taxon>
        <taxon>Cryptosporangiaceae</taxon>
        <taxon>Cryptosporangium</taxon>
    </lineage>
</organism>
<name>A0ABP6T4B8_9ACTN</name>
<comment type="similarity">
    <text evidence="1 5">Belongs to the enoyl-CoA hydratase/isomerase family.</text>
</comment>
<dbReference type="PANTHER" id="PTHR11941">
    <property type="entry name" value="ENOYL-COA HYDRATASE-RELATED"/>
    <property type="match status" value="1"/>
</dbReference>
<feature type="transmembrane region" description="Helical" evidence="6">
    <location>
        <begin position="119"/>
        <end position="141"/>
    </location>
</feature>
<keyword evidence="6" id="KW-0812">Transmembrane</keyword>
<comment type="catalytic activity">
    <reaction evidence="3">
        <text>a (3S)-3-hydroxyacyl-CoA = a (2E)-enoyl-CoA + H2O</text>
        <dbReference type="Rhea" id="RHEA:16105"/>
        <dbReference type="ChEBI" id="CHEBI:15377"/>
        <dbReference type="ChEBI" id="CHEBI:57318"/>
        <dbReference type="ChEBI" id="CHEBI:58856"/>
        <dbReference type="EC" id="4.2.1.17"/>
    </reaction>
</comment>
<evidence type="ECO:0000313" key="7">
    <source>
        <dbReference type="EMBL" id="GAA3391454.1"/>
    </source>
</evidence>
<dbReference type="InterPro" id="IPR029045">
    <property type="entry name" value="ClpP/crotonase-like_dom_sf"/>
</dbReference>
<accession>A0ABP6T4B8</accession>
<dbReference type="InterPro" id="IPR001753">
    <property type="entry name" value="Enoyl-CoA_hydra/iso"/>
</dbReference>